<accession>A0A4Q9MBP4</accession>
<gene>
    <name evidence="2" type="ORF">BD311DRAFT_781763</name>
</gene>
<dbReference type="Pfam" id="PF00651">
    <property type="entry name" value="BTB"/>
    <property type="match status" value="1"/>
</dbReference>
<dbReference type="Gene3D" id="3.30.710.10">
    <property type="entry name" value="Potassium Channel Kv1.1, Chain A"/>
    <property type="match status" value="1"/>
</dbReference>
<evidence type="ECO:0000259" key="1">
    <source>
        <dbReference type="Pfam" id="PF00651"/>
    </source>
</evidence>
<proteinExistence type="predicted"/>
<protein>
    <recommendedName>
        <fullName evidence="1">BTB domain-containing protein</fullName>
    </recommendedName>
</protein>
<name>A0A4Q9MBP4_9APHY</name>
<dbReference type="OMA" id="VRIRESW"/>
<dbReference type="SUPFAM" id="SSF54695">
    <property type="entry name" value="POZ domain"/>
    <property type="match status" value="1"/>
</dbReference>
<dbReference type="EMBL" id="ML143507">
    <property type="protein sequence ID" value="TBU23382.1"/>
    <property type="molecule type" value="Genomic_DNA"/>
</dbReference>
<evidence type="ECO:0000313" key="2">
    <source>
        <dbReference type="EMBL" id="TBU23382.1"/>
    </source>
</evidence>
<reference evidence="2" key="1">
    <citation type="submission" date="2019-01" db="EMBL/GenBank/DDBJ databases">
        <title>Draft genome sequences of three monokaryotic isolates of the white-rot basidiomycete fungus Dichomitus squalens.</title>
        <authorList>
            <consortium name="DOE Joint Genome Institute"/>
            <person name="Lopez S.C."/>
            <person name="Andreopoulos B."/>
            <person name="Pangilinan J."/>
            <person name="Lipzen A."/>
            <person name="Riley R."/>
            <person name="Ahrendt S."/>
            <person name="Ng V."/>
            <person name="Barry K."/>
            <person name="Daum C."/>
            <person name="Grigoriev I.V."/>
            <person name="Hilden K.S."/>
            <person name="Makela M.R."/>
            <person name="de Vries R.P."/>
        </authorList>
    </citation>
    <scope>NUCLEOTIDE SEQUENCE [LARGE SCALE GENOMIC DNA]</scope>
    <source>
        <strain evidence="2">OM18370.1</strain>
    </source>
</reference>
<sequence>MSDSTPPVVERAPYRDPSVGDLVIRTSDRTEFHVHQRRIADVSSVFADMLTLPPSPASTTTPKPIVDVSEPSTVWEKLLPICHVAEEPPLSLEDIGDLLEAARKYNMVGVTSRMRPFLMHYELIEQKPFAVYALACVAGFQDVARAAAQRTLRFPIYPPHAAQYRLVTAEALYRLFEYRQKCGDVAGSVLDCGNGFPRWMSHVHLDQLQRCNQHCSLPSTIDYRDGDYLCIPMPWKEYLRSLATALRSQPDANLPCDPSFLGPLMDGLSSCSNGQCSKKGWKASMYLSQAIKEEFEKKISEVKLVFEQ</sequence>
<organism evidence="2">
    <name type="scientific">Dichomitus squalens</name>
    <dbReference type="NCBI Taxonomy" id="114155"/>
    <lineage>
        <taxon>Eukaryota</taxon>
        <taxon>Fungi</taxon>
        <taxon>Dikarya</taxon>
        <taxon>Basidiomycota</taxon>
        <taxon>Agaricomycotina</taxon>
        <taxon>Agaricomycetes</taxon>
        <taxon>Polyporales</taxon>
        <taxon>Polyporaceae</taxon>
        <taxon>Dichomitus</taxon>
    </lineage>
</organism>
<dbReference type="InterPro" id="IPR011333">
    <property type="entry name" value="SKP1/BTB/POZ_sf"/>
</dbReference>
<feature type="domain" description="BTB" evidence="1">
    <location>
        <begin position="20"/>
        <end position="118"/>
    </location>
</feature>
<dbReference type="OrthoDB" id="2797179at2759"/>
<dbReference type="AlphaFoldDB" id="A0A4Q9MBP4"/>
<dbReference type="Proteomes" id="UP000292957">
    <property type="component" value="Unassembled WGS sequence"/>
</dbReference>
<dbReference type="InterPro" id="IPR000210">
    <property type="entry name" value="BTB/POZ_dom"/>
</dbReference>